<feature type="compositionally biased region" description="Low complexity" evidence="1">
    <location>
        <begin position="164"/>
        <end position="178"/>
    </location>
</feature>
<proteinExistence type="predicted"/>
<dbReference type="AlphaFoldDB" id="A0A4P9WVA5"/>
<accession>A0A4P9WVA5</accession>
<evidence type="ECO:0000256" key="1">
    <source>
        <dbReference type="SAM" id="MobiDB-lite"/>
    </source>
</evidence>
<name>A0A4P9WVA5_9FUNG</name>
<feature type="compositionally biased region" description="Acidic residues" evidence="1">
    <location>
        <begin position="119"/>
        <end position="142"/>
    </location>
</feature>
<sequence>MASRPRDRPVRHAAAARPARAVDHGLANDIDRLLAGGARRRPPRPPLPATRAAAATGAARATKAASPAASTAAPAATARREARPVAAAAVAAAAAAPPPPPSGSSHMVPEPGVPAADAAYDDDFDAYVSDFEEEDEMDDGDDEKAPTPPPRPPRAGETGAINVDADAAGADDPFPAYADDFEEEDEDRRRPSRGRDLAVAPIMAGGYSGDGFGASQDRRPGKDPEPAAARASPSAARPRRVRPSRAVADVCGLRDRAHLGVPAVSADVEPHAPVGRDRDT</sequence>
<feature type="compositionally biased region" description="Basic and acidic residues" evidence="1">
    <location>
        <begin position="268"/>
        <end position="280"/>
    </location>
</feature>
<gene>
    <name evidence="2" type="ORF">CAUPRSCDRAFT_11882</name>
</gene>
<organism evidence="2 3">
    <name type="scientific">Caulochytrium protostelioides</name>
    <dbReference type="NCBI Taxonomy" id="1555241"/>
    <lineage>
        <taxon>Eukaryota</taxon>
        <taxon>Fungi</taxon>
        <taxon>Fungi incertae sedis</taxon>
        <taxon>Chytridiomycota</taxon>
        <taxon>Chytridiomycota incertae sedis</taxon>
        <taxon>Chytridiomycetes</taxon>
        <taxon>Caulochytriales</taxon>
        <taxon>Caulochytriaceae</taxon>
        <taxon>Caulochytrium</taxon>
    </lineage>
</organism>
<feature type="compositionally biased region" description="Low complexity" evidence="1">
    <location>
        <begin position="226"/>
        <end position="236"/>
    </location>
</feature>
<dbReference type="Proteomes" id="UP000268535">
    <property type="component" value="Unassembled WGS sequence"/>
</dbReference>
<feature type="region of interest" description="Disordered" evidence="1">
    <location>
        <begin position="1"/>
        <end position="247"/>
    </location>
</feature>
<dbReference type="EMBL" id="ML009963">
    <property type="protein sequence ID" value="RKO96425.1"/>
    <property type="molecule type" value="Genomic_DNA"/>
</dbReference>
<feature type="region of interest" description="Disordered" evidence="1">
    <location>
        <begin position="260"/>
        <end position="280"/>
    </location>
</feature>
<evidence type="ECO:0000313" key="3">
    <source>
        <dbReference type="Proteomes" id="UP000268535"/>
    </source>
</evidence>
<feature type="compositionally biased region" description="Basic and acidic residues" evidence="1">
    <location>
        <begin position="1"/>
        <end position="10"/>
    </location>
</feature>
<feature type="compositionally biased region" description="Basic and acidic residues" evidence="1">
    <location>
        <begin position="216"/>
        <end position="225"/>
    </location>
</feature>
<reference evidence="3" key="1">
    <citation type="journal article" date="2018" name="Nat. Microbiol.">
        <title>Leveraging single-cell genomics to expand the fungal tree of life.</title>
        <authorList>
            <person name="Ahrendt S.R."/>
            <person name="Quandt C.A."/>
            <person name="Ciobanu D."/>
            <person name="Clum A."/>
            <person name="Salamov A."/>
            <person name="Andreopoulos B."/>
            <person name="Cheng J.F."/>
            <person name="Woyke T."/>
            <person name="Pelin A."/>
            <person name="Henrissat B."/>
            <person name="Reynolds N.K."/>
            <person name="Benny G.L."/>
            <person name="Smith M.E."/>
            <person name="James T.Y."/>
            <person name="Grigoriev I.V."/>
        </authorList>
    </citation>
    <scope>NUCLEOTIDE SEQUENCE [LARGE SCALE GENOMIC DNA]</scope>
    <source>
        <strain evidence="3">ATCC 52028</strain>
    </source>
</reference>
<feature type="compositionally biased region" description="Basic and acidic residues" evidence="1">
    <location>
        <begin position="187"/>
        <end position="196"/>
    </location>
</feature>
<evidence type="ECO:0000313" key="2">
    <source>
        <dbReference type="EMBL" id="RKO96425.1"/>
    </source>
</evidence>
<feature type="compositionally biased region" description="Low complexity" evidence="1">
    <location>
        <begin position="84"/>
        <end position="95"/>
    </location>
</feature>
<feature type="compositionally biased region" description="Low complexity" evidence="1">
    <location>
        <begin position="49"/>
        <end position="77"/>
    </location>
</feature>
<protein>
    <submittedName>
        <fullName evidence="2">Uncharacterized protein</fullName>
    </submittedName>
</protein>